<dbReference type="RefSeq" id="WP_204012326.1">
    <property type="nucleotide sequence ID" value="NZ_BOPG01000112.1"/>
</dbReference>
<reference evidence="2" key="1">
    <citation type="submission" date="2021-01" db="EMBL/GenBank/DDBJ databases">
        <title>Whole genome shotgun sequence of Virgisporangium aurantiacum NBRC 16421.</title>
        <authorList>
            <person name="Komaki H."/>
            <person name="Tamura T."/>
        </authorList>
    </citation>
    <scope>NUCLEOTIDE SEQUENCE</scope>
    <source>
        <strain evidence="2">NBRC 16421</strain>
    </source>
</reference>
<dbReference type="AlphaFoldDB" id="A0A8J3ZHH5"/>
<proteinExistence type="predicted"/>
<gene>
    <name evidence="2" type="ORF">Vau01_117330</name>
</gene>
<protein>
    <submittedName>
        <fullName evidence="2">Uncharacterized protein</fullName>
    </submittedName>
</protein>
<evidence type="ECO:0000313" key="2">
    <source>
        <dbReference type="EMBL" id="GIJ64217.1"/>
    </source>
</evidence>
<sequence>MSRNAEVTFVDELLSGGGVFRRYSDGVKEWRWRDPDGVVWWRDNRQHHGTDEALRERLVKRSHLDGRVVYGRDIGFGWTAWNDGRRTLNVTGSPSGLAAMLVRVGSYALLSARRPPPLWLSPTEEERLRRRPEDREREDREPPDDLVRAGDDHRDDLLDDFG</sequence>
<name>A0A8J3ZHH5_9ACTN</name>
<dbReference type="EMBL" id="BOPG01000112">
    <property type="protein sequence ID" value="GIJ64217.1"/>
    <property type="molecule type" value="Genomic_DNA"/>
</dbReference>
<dbReference type="Proteomes" id="UP000612585">
    <property type="component" value="Unassembled WGS sequence"/>
</dbReference>
<evidence type="ECO:0000313" key="3">
    <source>
        <dbReference type="Proteomes" id="UP000612585"/>
    </source>
</evidence>
<accession>A0A8J3ZHH5</accession>
<evidence type="ECO:0000256" key="1">
    <source>
        <dbReference type="SAM" id="MobiDB-lite"/>
    </source>
</evidence>
<feature type="region of interest" description="Disordered" evidence="1">
    <location>
        <begin position="120"/>
        <end position="162"/>
    </location>
</feature>
<keyword evidence="3" id="KW-1185">Reference proteome</keyword>
<comment type="caution">
    <text evidence="2">The sequence shown here is derived from an EMBL/GenBank/DDBJ whole genome shotgun (WGS) entry which is preliminary data.</text>
</comment>
<feature type="compositionally biased region" description="Basic and acidic residues" evidence="1">
    <location>
        <begin position="124"/>
        <end position="156"/>
    </location>
</feature>
<organism evidence="2 3">
    <name type="scientific">Virgisporangium aurantiacum</name>
    <dbReference type="NCBI Taxonomy" id="175570"/>
    <lineage>
        <taxon>Bacteria</taxon>
        <taxon>Bacillati</taxon>
        <taxon>Actinomycetota</taxon>
        <taxon>Actinomycetes</taxon>
        <taxon>Micromonosporales</taxon>
        <taxon>Micromonosporaceae</taxon>
        <taxon>Virgisporangium</taxon>
    </lineage>
</organism>